<proteinExistence type="predicted"/>
<comment type="caution">
    <text evidence="1">The sequence shown here is derived from an EMBL/GenBank/DDBJ whole genome shotgun (WGS) entry which is preliminary data.</text>
</comment>
<protein>
    <submittedName>
        <fullName evidence="1">12403_t:CDS:1</fullName>
    </submittedName>
</protein>
<accession>A0A9N9HBA0</accession>
<keyword evidence="2" id="KW-1185">Reference proteome</keyword>
<organism evidence="1 2">
    <name type="scientific">Funneliformis caledonium</name>
    <dbReference type="NCBI Taxonomy" id="1117310"/>
    <lineage>
        <taxon>Eukaryota</taxon>
        <taxon>Fungi</taxon>
        <taxon>Fungi incertae sedis</taxon>
        <taxon>Mucoromycota</taxon>
        <taxon>Glomeromycotina</taxon>
        <taxon>Glomeromycetes</taxon>
        <taxon>Glomerales</taxon>
        <taxon>Glomeraceae</taxon>
        <taxon>Funneliformis</taxon>
    </lineage>
</organism>
<dbReference type="EMBL" id="CAJVPQ010004937">
    <property type="protein sequence ID" value="CAG8660903.1"/>
    <property type="molecule type" value="Genomic_DNA"/>
</dbReference>
<dbReference type="OrthoDB" id="2351154at2759"/>
<gene>
    <name evidence="1" type="ORF">FCALED_LOCUS11541</name>
</gene>
<reference evidence="1" key="1">
    <citation type="submission" date="2021-06" db="EMBL/GenBank/DDBJ databases">
        <authorList>
            <person name="Kallberg Y."/>
            <person name="Tangrot J."/>
            <person name="Rosling A."/>
        </authorList>
    </citation>
    <scope>NUCLEOTIDE SEQUENCE</scope>
    <source>
        <strain evidence="1">UK204</strain>
    </source>
</reference>
<evidence type="ECO:0000313" key="2">
    <source>
        <dbReference type="Proteomes" id="UP000789570"/>
    </source>
</evidence>
<name>A0A9N9HBA0_9GLOM</name>
<sequence>MSGCNSHTLVDPFSVICSRGYSYNLLNTYLLFLRQDDKEKLKELGIIIHSPTFKKRLFNYPDLLKPFRGIKSKKITFLEKYKEIRKLTMGTNYSFSHLLPISKIILDHPELISDLKKPTLNSSFDDYSNPI</sequence>
<dbReference type="AlphaFoldDB" id="A0A9N9HBA0"/>
<dbReference type="Proteomes" id="UP000789570">
    <property type="component" value="Unassembled WGS sequence"/>
</dbReference>
<evidence type="ECO:0000313" key="1">
    <source>
        <dbReference type="EMBL" id="CAG8660903.1"/>
    </source>
</evidence>